<evidence type="ECO:0000313" key="2">
    <source>
        <dbReference type="EMBL" id="KAF8444066.1"/>
    </source>
</evidence>
<protein>
    <submittedName>
        <fullName evidence="2">Uncharacterized protein</fullName>
    </submittedName>
</protein>
<organism evidence="2 3">
    <name type="scientific">Boletus edulis BED1</name>
    <dbReference type="NCBI Taxonomy" id="1328754"/>
    <lineage>
        <taxon>Eukaryota</taxon>
        <taxon>Fungi</taxon>
        <taxon>Dikarya</taxon>
        <taxon>Basidiomycota</taxon>
        <taxon>Agaricomycotina</taxon>
        <taxon>Agaricomycetes</taxon>
        <taxon>Agaricomycetidae</taxon>
        <taxon>Boletales</taxon>
        <taxon>Boletineae</taxon>
        <taxon>Boletaceae</taxon>
        <taxon>Boletoideae</taxon>
        <taxon>Boletus</taxon>
    </lineage>
</organism>
<keyword evidence="3" id="KW-1185">Reference proteome</keyword>
<accession>A0AAD4BZL3</accession>
<gene>
    <name evidence="2" type="ORF">L210DRAFT_3502711</name>
</gene>
<name>A0AAD4BZL3_BOLED</name>
<feature type="compositionally biased region" description="Polar residues" evidence="1">
    <location>
        <begin position="257"/>
        <end position="266"/>
    </location>
</feature>
<reference evidence="2" key="2">
    <citation type="journal article" date="2020" name="Nat. Commun.">
        <title>Large-scale genome sequencing of mycorrhizal fungi provides insights into the early evolution of symbiotic traits.</title>
        <authorList>
            <person name="Miyauchi S."/>
            <person name="Kiss E."/>
            <person name="Kuo A."/>
            <person name="Drula E."/>
            <person name="Kohler A."/>
            <person name="Sanchez-Garcia M."/>
            <person name="Morin E."/>
            <person name="Andreopoulos B."/>
            <person name="Barry K.W."/>
            <person name="Bonito G."/>
            <person name="Buee M."/>
            <person name="Carver A."/>
            <person name="Chen C."/>
            <person name="Cichocki N."/>
            <person name="Clum A."/>
            <person name="Culley D."/>
            <person name="Crous P.W."/>
            <person name="Fauchery L."/>
            <person name="Girlanda M."/>
            <person name="Hayes R.D."/>
            <person name="Keri Z."/>
            <person name="LaButti K."/>
            <person name="Lipzen A."/>
            <person name="Lombard V."/>
            <person name="Magnuson J."/>
            <person name="Maillard F."/>
            <person name="Murat C."/>
            <person name="Nolan M."/>
            <person name="Ohm R.A."/>
            <person name="Pangilinan J."/>
            <person name="Pereira M.F."/>
            <person name="Perotto S."/>
            <person name="Peter M."/>
            <person name="Pfister S."/>
            <person name="Riley R."/>
            <person name="Sitrit Y."/>
            <person name="Stielow J.B."/>
            <person name="Szollosi G."/>
            <person name="Zifcakova L."/>
            <person name="Stursova M."/>
            <person name="Spatafora J.W."/>
            <person name="Tedersoo L."/>
            <person name="Vaario L.M."/>
            <person name="Yamada A."/>
            <person name="Yan M."/>
            <person name="Wang P."/>
            <person name="Xu J."/>
            <person name="Bruns T."/>
            <person name="Baldrian P."/>
            <person name="Vilgalys R."/>
            <person name="Dunand C."/>
            <person name="Henrissat B."/>
            <person name="Grigoriev I.V."/>
            <person name="Hibbett D."/>
            <person name="Nagy L.G."/>
            <person name="Martin F.M."/>
        </authorList>
    </citation>
    <scope>NUCLEOTIDE SEQUENCE</scope>
    <source>
        <strain evidence="2">BED1</strain>
    </source>
</reference>
<dbReference type="AlphaFoldDB" id="A0AAD4BZL3"/>
<evidence type="ECO:0000313" key="3">
    <source>
        <dbReference type="Proteomes" id="UP001194468"/>
    </source>
</evidence>
<evidence type="ECO:0000256" key="1">
    <source>
        <dbReference type="SAM" id="MobiDB-lite"/>
    </source>
</evidence>
<sequence length="377" mass="40179">MHNPQSLHMEYMRACEYINEIKIKLTEATVERDTLRNVLNRGAPVHQNAKRSEDIPEVNEPTGVRDVVAIEQAGESTDDPTPSEKTNELTGVRDVAAIEQAAKSINDSTPLQKMNKPTGVRDVVAIEQAGESTDDPTPSGVRDVAAIEQAAKSINDSTPSEKTNKPTGVRDVTAIEQAGESTDDPTPSGVRDVVAIEQATKSINDSTPSEKTNEVTGVRDVAAIEQAAKSINNSTPSEKTNKPTGVRDVAAIEQAAKSINNSTPSEKTNEPTEEGNSDKPKKTMPALFNPLDALVDTAIRLDVSLPPITSPSVTLTVVPSAGTSGPSKAAAVAIKTVGKKIVKMRPGPTPNGRYAFIELVCTQMAQGVQRFNQRNNS</sequence>
<dbReference type="EMBL" id="WHUW01000007">
    <property type="protein sequence ID" value="KAF8444066.1"/>
    <property type="molecule type" value="Genomic_DNA"/>
</dbReference>
<reference evidence="2" key="1">
    <citation type="submission" date="2019-10" db="EMBL/GenBank/DDBJ databases">
        <authorList>
            <consortium name="DOE Joint Genome Institute"/>
            <person name="Kuo A."/>
            <person name="Miyauchi S."/>
            <person name="Kiss E."/>
            <person name="Drula E."/>
            <person name="Kohler A."/>
            <person name="Sanchez-Garcia M."/>
            <person name="Andreopoulos B."/>
            <person name="Barry K.W."/>
            <person name="Bonito G."/>
            <person name="Buee M."/>
            <person name="Carver A."/>
            <person name="Chen C."/>
            <person name="Cichocki N."/>
            <person name="Clum A."/>
            <person name="Culley D."/>
            <person name="Crous P.W."/>
            <person name="Fauchery L."/>
            <person name="Girlanda M."/>
            <person name="Hayes R."/>
            <person name="Keri Z."/>
            <person name="LaButti K."/>
            <person name="Lipzen A."/>
            <person name="Lombard V."/>
            <person name="Magnuson J."/>
            <person name="Maillard F."/>
            <person name="Morin E."/>
            <person name="Murat C."/>
            <person name="Nolan M."/>
            <person name="Ohm R."/>
            <person name="Pangilinan J."/>
            <person name="Pereira M."/>
            <person name="Perotto S."/>
            <person name="Peter M."/>
            <person name="Riley R."/>
            <person name="Sitrit Y."/>
            <person name="Stielow B."/>
            <person name="Szollosi G."/>
            <person name="Zifcakova L."/>
            <person name="Stursova M."/>
            <person name="Spatafora J.W."/>
            <person name="Tedersoo L."/>
            <person name="Vaario L.-M."/>
            <person name="Yamada A."/>
            <person name="Yan M."/>
            <person name="Wang P."/>
            <person name="Xu J."/>
            <person name="Bruns T."/>
            <person name="Baldrian P."/>
            <person name="Vilgalys R."/>
            <person name="Henrissat B."/>
            <person name="Grigoriev I.V."/>
            <person name="Hibbett D."/>
            <person name="Nagy L.G."/>
            <person name="Martin F.M."/>
        </authorList>
    </citation>
    <scope>NUCLEOTIDE SEQUENCE</scope>
    <source>
        <strain evidence="2">BED1</strain>
    </source>
</reference>
<dbReference type="Proteomes" id="UP001194468">
    <property type="component" value="Unassembled WGS sequence"/>
</dbReference>
<comment type="caution">
    <text evidence="2">The sequence shown here is derived from an EMBL/GenBank/DDBJ whole genome shotgun (WGS) entry which is preliminary data.</text>
</comment>
<feature type="region of interest" description="Disordered" evidence="1">
    <location>
        <begin position="256"/>
        <end position="283"/>
    </location>
</feature>
<proteinExistence type="predicted"/>